<accession>A0A4Y2VRD4</accession>
<proteinExistence type="predicted"/>
<name>A0A4Y2VRD4_ARAVE</name>
<gene>
    <name evidence="1" type="ORF">AVEN_266822_1</name>
</gene>
<evidence type="ECO:0000313" key="1">
    <source>
        <dbReference type="EMBL" id="GBO26714.1"/>
    </source>
</evidence>
<reference evidence="1 2" key="1">
    <citation type="journal article" date="2019" name="Sci. Rep.">
        <title>Orb-weaving spider Araneus ventricosus genome elucidates the spidroin gene catalogue.</title>
        <authorList>
            <person name="Kono N."/>
            <person name="Nakamura H."/>
            <person name="Ohtoshi R."/>
            <person name="Moran D.A.P."/>
            <person name="Shinohara A."/>
            <person name="Yoshida Y."/>
            <person name="Fujiwara M."/>
            <person name="Mori M."/>
            <person name="Tomita M."/>
            <person name="Arakawa K."/>
        </authorList>
    </citation>
    <scope>NUCLEOTIDE SEQUENCE [LARGE SCALE GENOMIC DNA]</scope>
</reference>
<dbReference type="Proteomes" id="UP000499080">
    <property type="component" value="Unassembled WGS sequence"/>
</dbReference>
<dbReference type="EMBL" id="BGPR01049702">
    <property type="protein sequence ID" value="GBO26714.1"/>
    <property type="molecule type" value="Genomic_DNA"/>
</dbReference>
<comment type="caution">
    <text evidence="1">The sequence shown here is derived from an EMBL/GenBank/DDBJ whole genome shotgun (WGS) entry which is preliminary data.</text>
</comment>
<evidence type="ECO:0000313" key="2">
    <source>
        <dbReference type="Proteomes" id="UP000499080"/>
    </source>
</evidence>
<protein>
    <submittedName>
        <fullName evidence="1">Uncharacterized protein</fullName>
    </submittedName>
</protein>
<organism evidence="1 2">
    <name type="scientific">Araneus ventricosus</name>
    <name type="common">Orbweaver spider</name>
    <name type="synonym">Epeira ventricosa</name>
    <dbReference type="NCBI Taxonomy" id="182803"/>
    <lineage>
        <taxon>Eukaryota</taxon>
        <taxon>Metazoa</taxon>
        <taxon>Ecdysozoa</taxon>
        <taxon>Arthropoda</taxon>
        <taxon>Chelicerata</taxon>
        <taxon>Arachnida</taxon>
        <taxon>Araneae</taxon>
        <taxon>Araneomorphae</taxon>
        <taxon>Entelegynae</taxon>
        <taxon>Araneoidea</taxon>
        <taxon>Araneidae</taxon>
        <taxon>Araneus</taxon>
    </lineage>
</organism>
<sequence length="73" mass="7760">MCSRILLQEDTALTIDKETAHGSTKIARTKNAAVPASDAPATVAARIAGATERVSWPCSWDCAETDSHSPNDF</sequence>
<dbReference type="AlphaFoldDB" id="A0A4Y2VRD4"/>
<keyword evidence="2" id="KW-1185">Reference proteome</keyword>